<reference evidence="1" key="1">
    <citation type="submission" date="2014-09" db="EMBL/GenBank/DDBJ databases">
        <authorList>
            <person name="Magalhaes I.L.F."/>
            <person name="Oliveira U."/>
            <person name="Santos F.R."/>
            <person name="Vidigal T.H.D.A."/>
            <person name="Brescovit A.D."/>
            <person name="Santos A.J."/>
        </authorList>
    </citation>
    <scope>NUCLEOTIDE SEQUENCE</scope>
    <source>
        <tissue evidence="1">Shoot tissue taken approximately 20 cm above the soil surface</tissue>
    </source>
</reference>
<proteinExistence type="predicted"/>
<dbReference type="AlphaFoldDB" id="A0A0A9FKP9"/>
<dbReference type="EMBL" id="GBRH01186087">
    <property type="protein sequence ID" value="JAE11809.1"/>
    <property type="molecule type" value="Transcribed_RNA"/>
</dbReference>
<reference evidence="1" key="2">
    <citation type="journal article" date="2015" name="Data Brief">
        <title>Shoot transcriptome of the giant reed, Arundo donax.</title>
        <authorList>
            <person name="Barrero R.A."/>
            <person name="Guerrero F.D."/>
            <person name="Moolhuijzen P."/>
            <person name="Goolsby J.A."/>
            <person name="Tidwell J."/>
            <person name="Bellgard S.E."/>
            <person name="Bellgard M.I."/>
        </authorList>
    </citation>
    <scope>NUCLEOTIDE SEQUENCE</scope>
    <source>
        <tissue evidence="1">Shoot tissue taken approximately 20 cm above the soil surface</tissue>
    </source>
</reference>
<name>A0A0A9FKP9_ARUDO</name>
<sequence>MMYINTTCPLMINLFETKKREQRRASREGQDYMHAQKYTWMGWVCVGVLATAI</sequence>
<protein>
    <submittedName>
        <fullName evidence="1">Uncharacterized protein</fullName>
    </submittedName>
</protein>
<evidence type="ECO:0000313" key="1">
    <source>
        <dbReference type="EMBL" id="JAE11809.1"/>
    </source>
</evidence>
<organism evidence="1">
    <name type="scientific">Arundo donax</name>
    <name type="common">Giant reed</name>
    <name type="synonym">Donax arundinaceus</name>
    <dbReference type="NCBI Taxonomy" id="35708"/>
    <lineage>
        <taxon>Eukaryota</taxon>
        <taxon>Viridiplantae</taxon>
        <taxon>Streptophyta</taxon>
        <taxon>Embryophyta</taxon>
        <taxon>Tracheophyta</taxon>
        <taxon>Spermatophyta</taxon>
        <taxon>Magnoliopsida</taxon>
        <taxon>Liliopsida</taxon>
        <taxon>Poales</taxon>
        <taxon>Poaceae</taxon>
        <taxon>PACMAD clade</taxon>
        <taxon>Arundinoideae</taxon>
        <taxon>Arundineae</taxon>
        <taxon>Arundo</taxon>
    </lineage>
</organism>
<accession>A0A0A9FKP9</accession>